<evidence type="ECO:0000313" key="1">
    <source>
        <dbReference type="EMBL" id="MBA1373888.1"/>
    </source>
</evidence>
<dbReference type="EMBL" id="VDES01000002">
    <property type="protein sequence ID" value="MBA1373888.1"/>
    <property type="molecule type" value="Genomic_DNA"/>
</dbReference>
<accession>A0A7V8RCE5</accession>
<organism evidence="1 2">
    <name type="scientific">Sphingomonas ursincola</name>
    <dbReference type="NCBI Taxonomy" id="56361"/>
    <lineage>
        <taxon>Bacteria</taxon>
        <taxon>Pseudomonadati</taxon>
        <taxon>Pseudomonadota</taxon>
        <taxon>Alphaproteobacteria</taxon>
        <taxon>Sphingomonadales</taxon>
        <taxon>Sphingomonadaceae</taxon>
        <taxon>Sphingomonas</taxon>
    </lineage>
</organism>
<sequence length="234" mass="26146">MSLIGKARAHFENFGLWPQTRRVMKDRLTYLSVAKLKRIQAAITETAHVPGDIVEFGVALGGSGIILAHAARGSEKKFHGFDVFGMIPEPTSDKDDLKSKQRYDVIKSGQSEGIDGEEYYGYRSDLISDVRKSFYRHGASVNDRDIILHKGLFEETWGVASVECVSLVHIDCDWYDPVKFCLEKSAGVVSVGGNIIIDDYNDYGGCRIAVDEFVEVYRNFSLEMGPNPILRRTA</sequence>
<dbReference type="Pfam" id="PF05711">
    <property type="entry name" value="TylF"/>
    <property type="match status" value="1"/>
</dbReference>
<dbReference type="Gene3D" id="3.40.50.150">
    <property type="entry name" value="Vaccinia Virus protein VP39"/>
    <property type="match status" value="1"/>
</dbReference>
<dbReference type="AlphaFoldDB" id="A0A7V8RCE5"/>
<evidence type="ECO:0000313" key="2">
    <source>
        <dbReference type="Proteomes" id="UP000589292"/>
    </source>
</evidence>
<proteinExistence type="predicted"/>
<gene>
    <name evidence="1" type="ORF">FG486_06020</name>
</gene>
<dbReference type="PANTHER" id="PTHR40036">
    <property type="entry name" value="MACROCIN O-METHYLTRANSFERASE"/>
    <property type="match status" value="1"/>
</dbReference>
<dbReference type="RefSeq" id="WP_181266898.1">
    <property type="nucleotide sequence ID" value="NZ_BAAAGB010000001.1"/>
</dbReference>
<dbReference type="Proteomes" id="UP000589292">
    <property type="component" value="Unassembled WGS sequence"/>
</dbReference>
<name>A0A7V8RCE5_9SPHN</name>
<protein>
    <submittedName>
        <fullName evidence="1">Asparagine synthase</fullName>
    </submittedName>
</protein>
<reference evidence="1 2" key="1">
    <citation type="journal article" date="1994" name="Int. J. Syst. Bacteriol.">
        <title>Phylogenetic positions of novel aerobic, bacteriochlorophyll a-containing bacteria and description of Roseococcus thiosulfatophilus gen. nov., sp. nov., Erythromicrobium ramosum gen. nov., sp. nov., and Erythrobacter litoralis sp. nov.</title>
        <authorList>
            <person name="Yurkov V."/>
            <person name="Stackebrandt E."/>
            <person name="Holmes A."/>
            <person name="Fuerst J.A."/>
            <person name="Hugenholtz P."/>
            <person name="Golecki J."/>
            <person name="Gad'on N."/>
            <person name="Gorlenko V.M."/>
            <person name="Kompantseva E.I."/>
            <person name="Drews G."/>
        </authorList>
    </citation>
    <scope>NUCLEOTIDE SEQUENCE [LARGE SCALE GENOMIC DNA]</scope>
    <source>
        <strain evidence="1 2">KR-99</strain>
    </source>
</reference>
<keyword evidence="2" id="KW-1185">Reference proteome</keyword>
<dbReference type="SUPFAM" id="SSF53335">
    <property type="entry name" value="S-adenosyl-L-methionine-dependent methyltransferases"/>
    <property type="match status" value="1"/>
</dbReference>
<dbReference type="InterPro" id="IPR008884">
    <property type="entry name" value="TylF_MeTrfase"/>
</dbReference>
<dbReference type="PANTHER" id="PTHR40036:SF1">
    <property type="entry name" value="MACROCIN O-METHYLTRANSFERASE"/>
    <property type="match status" value="1"/>
</dbReference>
<dbReference type="InterPro" id="IPR029063">
    <property type="entry name" value="SAM-dependent_MTases_sf"/>
</dbReference>
<comment type="caution">
    <text evidence="1">The sequence shown here is derived from an EMBL/GenBank/DDBJ whole genome shotgun (WGS) entry which is preliminary data.</text>
</comment>